<sequence>MVAKNKHLSIRFFDRESVSTVFLVSAHRLQEIEWRTFPSIK</sequence>
<gene>
    <name evidence="1" type="ORF">ArsFIN_23930</name>
    <name evidence="2" type="ORF">ArsFIN_39940</name>
</gene>
<dbReference type="Proteomes" id="UP000295134">
    <property type="component" value="Chromosome"/>
</dbReference>
<dbReference type="AlphaFoldDB" id="A0A4P7L1D7"/>
<dbReference type="KEGG" id="ans:ArsFIN_23930"/>
<evidence type="ECO:0000313" key="2">
    <source>
        <dbReference type="EMBL" id="QBY45396.1"/>
    </source>
</evidence>
<protein>
    <submittedName>
        <fullName evidence="1">Uncharacterized protein</fullName>
    </submittedName>
</protein>
<name>A0A4P7L1D7_9GAMM</name>
<organism evidence="1 3">
    <name type="scientific">Arsenophonus nasoniae</name>
    <name type="common">son-killer infecting Nasonia vitripennis</name>
    <dbReference type="NCBI Taxonomy" id="638"/>
    <lineage>
        <taxon>Bacteria</taxon>
        <taxon>Pseudomonadati</taxon>
        <taxon>Pseudomonadota</taxon>
        <taxon>Gammaproteobacteria</taxon>
        <taxon>Enterobacterales</taxon>
        <taxon>Morganellaceae</taxon>
        <taxon>Arsenophonus</taxon>
    </lineage>
</organism>
<reference evidence="1 3" key="1">
    <citation type="submission" date="2019-03" db="EMBL/GenBank/DDBJ databases">
        <title>Long-read sequencing reveals hyperdense prophage content in a complex bacterial symbiont genome.</title>
        <authorList>
            <person name="Frost C.L."/>
            <person name="Siozios S."/>
            <person name="Nadal-Jimenez P."/>
            <person name="Brockhurst M.A."/>
            <person name="King K.C."/>
            <person name="Darby A.C."/>
            <person name="Hurst G.D.D."/>
        </authorList>
    </citation>
    <scope>NUCLEOTIDE SEQUENCE [LARGE SCALE GENOMIC DNA]</scope>
    <source>
        <strain evidence="1 3">FIN</strain>
    </source>
</reference>
<proteinExistence type="predicted"/>
<accession>A0A4P7L1D7</accession>
<dbReference type="KEGG" id="ans:ArsFIN_39940"/>
<evidence type="ECO:0000313" key="1">
    <source>
        <dbReference type="EMBL" id="QBY43824.1"/>
    </source>
</evidence>
<dbReference type="EMBL" id="CP038613">
    <property type="protein sequence ID" value="QBY43824.1"/>
    <property type="molecule type" value="Genomic_DNA"/>
</dbReference>
<dbReference type="EMBL" id="CP038613">
    <property type="protein sequence ID" value="QBY45396.1"/>
    <property type="molecule type" value="Genomic_DNA"/>
</dbReference>
<evidence type="ECO:0000313" key="3">
    <source>
        <dbReference type="Proteomes" id="UP000295134"/>
    </source>
</evidence>